<dbReference type="SUPFAM" id="SSF49452">
    <property type="entry name" value="Starch-binding domain-like"/>
    <property type="match status" value="1"/>
</dbReference>
<keyword evidence="2" id="KW-0645">Protease</keyword>
<dbReference type="Proteomes" id="UP000479132">
    <property type="component" value="Unassembled WGS sequence"/>
</dbReference>
<name>A0A6M1TFX5_9BACT</name>
<organism evidence="2 3">
    <name type="scientific">Fodinibius halophilus</name>
    <dbReference type="NCBI Taxonomy" id="1736908"/>
    <lineage>
        <taxon>Bacteria</taxon>
        <taxon>Pseudomonadati</taxon>
        <taxon>Balneolota</taxon>
        <taxon>Balneolia</taxon>
        <taxon>Balneolales</taxon>
        <taxon>Balneolaceae</taxon>
        <taxon>Fodinibius</taxon>
    </lineage>
</organism>
<accession>A0A6M1TFX5</accession>
<keyword evidence="1" id="KW-0732">Signal</keyword>
<evidence type="ECO:0000313" key="3">
    <source>
        <dbReference type="Proteomes" id="UP000479132"/>
    </source>
</evidence>
<dbReference type="RefSeq" id="WP_165270728.1">
    <property type="nucleotide sequence ID" value="NZ_JAALLS010000024.1"/>
</dbReference>
<evidence type="ECO:0000256" key="1">
    <source>
        <dbReference type="SAM" id="SignalP"/>
    </source>
</evidence>
<proteinExistence type="predicted"/>
<reference evidence="2 3" key="1">
    <citation type="submission" date="2020-02" db="EMBL/GenBank/DDBJ databases">
        <title>Aliifodinibius halophilus 2W32, complete genome.</title>
        <authorList>
            <person name="Li Y."/>
            <person name="Wu S."/>
        </authorList>
    </citation>
    <scope>NUCLEOTIDE SEQUENCE [LARGE SCALE GENOMIC DNA]</scope>
    <source>
        <strain evidence="2 3">2W32</strain>
    </source>
</reference>
<dbReference type="GO" id="GO:0004180">
    <property type="term" value="F:carboxypeptidase activity"/>
    <property type="evidence" value="ECO:0007669"/>
    <property type="project" value="UniProtKB-KW"/>
</dbReference>
<sequence>MKKSLFLIFSLLVFPQSMTAQHSISGYIVSLETARPITDATVFLKDKYNLPFDNPDSLKATTDSTGFYRIGGIQEGTYIISTWTTYRAMDQRYAMVLASDRIEVDRNLSIDFVFSEIAFKYRLDYKFRKRAAFKSKKAAKAFLDTVQKRNVDLIARRATSPKIYIDSKRDTLLTWLIKNISDQQQ</sequence>
<dbReference type="AlphaFoldDB" id="A0A6M1TFX5"/>
<dbReference type="InterPro" id="IPR013784">
    <property type="entry name" value="Carb-bd-like_fold"/>
</dbReference>
<protein>
    <submittedName>
        <fullName evidence="2">Carboxypeptidase regulatory-like domain-containing protein</fullName>
    </submittedName>
</protein>
<keyword evidence="3" id="KW-1185">Reference proteome</keyword>
<dbReference type="EMBL" id="JAALLS010000024">
    <property type="protein sequence ID" value="NGP89704.1"/>
    <property type="molecule type" value="Genomic_DNA"/>
</dbReference>
<comment type="caution">
    <text evidence="2">The sequence shown here is derived from an EMBL/GenBank/DDBJ whole genome shotgun (WGS) entry which is preliminary data.</text>
</comment>
<feature type="signal peptide" evidence="1">
    <location>
        <begin position="1"/>
        <end position="19"/>
    </location>
</feature>
<dbReference type="GO" id="GO:0030246">
    <property type="term" value="F:carbohydrate binding"/>
    <property type="evidence" value="ECO:0007669"/>
    <property type="project" value="InterPro"/>
</dbReference>
<keyword evidence="2" id="KW-0378">Hydrolase</keyword>
<dbReference type="Gene3D" id="2.60.40.1120">
    <property type="entry name" value="Carboxypeptidase-like, regulatory domain"/>
    <property type="match status" value="1"/>
</dbReference>
<feature type="chain" id="PRO_5026877787" evidence="1">
    <location>
        <begin position="20"/>
        <end position="185"/>
    </location>
</feature>
<evidence type="ECO:0000313" key="2">
    <source>
        <dbReference type="EMBL" id="NGP89704.1"/>
    </source>
</evidence>
<gene>
    <name evidence="2" type="ORF">G3569_15205</name>
</gene>
<keyword evidence="2" id="KW-0121">Carboxypeptidase</keyword>